<dbReference type="EMBL" id="BGPR01003494">
    <property type="protein sequence ID" value="GBM88834.1"/>
    <property type="molecule type" value="Genomic_DNA"/>
</dbReference>
<evidence type="ECO:0000313" key="1">
    <source>
        <dbReference type="EMBL" id="GBM88834.1"/>
    </source>
</evidence>
<comment type="caution">
    <text evidence="1">The sequence shown here is derived from an EMBL/GenBank/DDBJ whole genome shotgun (WGS) entry which is preliminary data.</text>
</comment>
<name>A0A4Y2JFW6_ARAVE</name>
<protein>
    <submittedName>
        <fullName evidence="1">Uncharacterized protein</fullName>
    </submittedName>
</protein>
<sequence length="114" mass="12965">MYQRQQILFTIMLTMVKDHVIKYYKKTSPRPALAPGSALTTGRHEFIGHCGPRIIAPITSGACHDPPFYWCTTRHRRWALRVTPPLLYPPREREPAYLSGSFSSVNFAMPGSCD</sequence>
<reference evidence="1 2" key="1">
    <citation type="journal article" date="2019" name="Sci. Rep.">
        <title>Orb-weaving spider Araneus ventricosus genome elucidates the spidroin gene catalogue.</title>
        <authorList>
            <person name="Kono N."/>
            <person name="Nakamura H."/>
            <person name="Ohtoshi R."/>
            <person name="Moran D.A.P."/>
            <person name="Shinohara A."/>
            <person name="Yoshida Y."/>
            <person name="Fujiwara M."/>
            <person name="Mori M."/>
            <person name="Tomita M."/>
            <person name="Arakawa K."/>
        </authorList>
    </citation>
    <scope>NUCLEOTIDE SEQUENCE [LARGE SCALE GENOMIC DNA]</scope>
</reference>
<dbReference type="AlphaFoldDB" id="A0A4Y2JFW6"/>
<evidence type="ECO:0000313" key="2">
    <source>
        <dbReference type="Proteomes" id="UP000499080"/>
    </source>
</evidence>
<accession>A0A4Y2JFW6</accession>
<gene>
    <name evidence="1" type="ORF">AVEN_121325_1</name>
</gene>
<proteinExistence type="predicted"/>
<organism evidence="1 2">
    <name type="scientific">Araneus ventricosus</name>
    <name type="common">Orbweaver spider</name>
    <name type="synonym">Epeira ventricosa</name>
    <dbReference type="NCBI Taxonomy" id="182803"/>
    <lineage>
        <taxon>Eukaryota</taxon>
        <taxon>Metazoa</taxon>
        <taxon>Ecdysozoa</taxon>
        <taxon>Arthropoda</taxon>
        <taxon>Chelicerata</taxon>
        <taxon>Arachnida</taxon>
        <taxon>Araneae</taxon>
        <taxon>Araneomorphae</taxon>
        <taxon>Entelegynae</taxon>
        <taxon>Araneoidea</taxon>
        <taxon>Araneidae</taxon>
        <taxon>Araneus</taxon>
    </lineage>
</organism>
<keyword evidence="2" id="KW-1185">Reference proteome</keyword>
<dbReference type="Proteomes" id="UP000499080">
    <property type="component" value="Unassembled WGS sequence"/>
</dbReference>